<evidence type="ECO:0000313" key="2">
    <source>
        <dbReference type="EMBL" id="KAA0040359.1"/>
    </source>
</evidence>
<dbReference type="OrthoDB" id="1938551at2759"/>
<gene>
    <name evidence="3" type="ORF">E5676_scaffold142G004060</name>
    <name evidence="2" type="ORF">E6C27_scaffold460G00690</name>
</gene>
<dbReference type="InterPro" id="IPR000477">
    <property type="entry name" value="RT_dom"/>
</dbReference>
<dbReference type="Pfam" id="PF00078">
    <property type="entry name" value="RVT_1"/>
    <property type="match status" value="1"/>
</dbReference>
<name>A0A5D3DIE2_CUCMM</name>
<accession>A0A5D3DIE2</accession>
<protein>
    <submittedName>
        <fullName evidence="3">LINE-1 retrotransposable element ORF2 protein</fullName>
    </submittedName>
</protein>
<dbReference type="PANTHER" id="PTHR19446">
    <property type="entry name" value="REVERSE TRANSCRIPTASES"/>
    <property type="match status" value="1"/>
</dbReference>
<feature type="domain" description="Reverse transcriptase" evidence="1">
    <location>
        <begin position="30"/>
        <end position="115"/>
    </location>
</feature>
<evidence type="ECO:0000313" key="4">
    <source>
        <dbReference type="Proteomes" id="UP000321393"/>
    </source>
</evidence>
<dbReference type="Proteomes" id="UP000321947">
    <property type="component" value="Unassembled WGS sequence"/>
</dbReference>
<dbReference type="Proteomes" id="UP000321393">
    <property type="component" value="Unassembled WGS sequence"/>
</dbReference>
<proteinExistence type="predicted"/>
<comment type="caution">
    <text evidence="3">The sequence shown here is derived from an EMBL/GenBank/DDBJ whole genome shotgun (WGS) entry which is preliminary data.</text>
</comment>
<reference evidence="4 5" key="1">
    <citation type="submission" date="2019-08" db="EMBL/GenBank/DDBJ databases">
        <title>Draft genome sequences of two oriental melons (Cucumis melo L. var makuwa).</title>
        <authorList>
            <person name="Kwon S.-Y."/>
        </authorList>
    </citation>
    <scope>NUCLEOTIDE SEQUENCE [LARGE SCALE GENOMIC DNA]</scope>
    <source>
        <strain evidence="5">cv. Chang Bougi</strain>
        <strain evidence="4">cv. SW 3</strain>
        <tissue evidence="3">Leaf</tissue>
    </source>
</reference>
<evidence type="ECO:0000313" key="3">
    <source>
        <dbReference type="EMBL" id="TYK23345.1"/>
    </source>
</evidence>
<evidence type="ECO:0000259" key="1">
    <source>
        <dbReference type="Pfam" id="PF00078"/>
    </source>
</evidence>
<organism evidence="3 5">
    <name type="scientific">Cucumis melo var. makuwa</name>
    <name type="common">Oriental melon</name>
    <dbReference type="NCBI Taxonomy" id="1194695"/>
    <lineage>
        <taxon>Eukaryota</taxon>
        <taxon>Viridiplantae</taxon>
        <taxon>Streptophyta</taxon>
        <taxon>Embryophyta</taxon>
        <taxon>Tracheophyta</taxon>
        <taxon>Spermatophyta</taxon>
        <taxon>Magnoliopsida</taxon>
        <taxon>eudicotyledons</taxon>
        <taxon>Gunneridae</taxon>
        <taxon>Pentapetalae</taxon>
        <taxon>rosids</taxon>
        <taxon>fabids</taxon>
        <taxon>Cucurbitales</taxon>
        <taxon>Cucurbitaceae</taxon>
        <taxon>Benincaseae</taxon>
        <taxon>Cucumis</taxon>
    </lineage>
</organism>
<sequence length="154" mass="17631">MKADILEIFKDFQSNAIINNVGNETYIALIAKKDKCDTTSDFKPISLTTALYKLIAKVIAERLKHTLAETVSDYQMAFVKGRQITNAMLIANEAVNYWRAKKIKGFVIKLDIEKALTRLAELSSTICFRKKKLFEEMKEMDKSLHIECSLFDLD</sequence>
<dbReference type="AlphaFoldDB" id="A0A5D3DIE2"/>
<dbReference type="EMBL" id="SSTD01004586">
    <property type="protein sequence ID" value="TYK23345.1"/>
    <property type="molecule type" value="Genomic_DNA"/>
</dbReference>
<dbReference type="EMBL" id="SSTE01017567">
    <property type="protein sequence ID" value="KAA0040359.1"/>
    <property type="molecule type" value="Genomic_DNA"/>
</dbReference>
<evidence type="ECO:0000313" key="5">
    <source>
        <dbReference type="Proteomes" id="UP000321947"/>
    </source>
</evidence>
<dbReference type="STRING" id="1194695.A0A5D3DIE2"/>